<reference evidence="1 2" key="1">
    <citation type="submission" date="2019-07" db="EMBL/GenBank/DDBJ databases">
        <title>Whole genome shotgun sequence of Brevifollis gellanilyticus NBRC 108608.</title>
        <authorList>
            <person name="Hosoyama A."/>
            <person name="Uohara A."/>
            <person name="Ohji S."/>
            <person name="Ichikawa N."/>
        </authorList>
    </citation>
    <scope>NUCLEOTIDE SEQUENCE [LARGE SCALE GENOMIC DNA]</scope>
    <source>
        <strain evidence="1 2">NBRC 108608</strain>
    </source>
</reference>
<dbReference type="RefSeq" id="WP_146849538.1">
    <property type="nucleotide sequence ID" value="NZ_BKAG01000006.1"/>
</dbReference>
<comment type="caution">
    <text evidence="1">The sequence shown here is derived from an EMBL/GenBank/DDBJ whole genome shotgun (WGS) entry which is preliminary data.</text>
</comment>
<gene>
    <name evidence="1" type="ORF">BGE01nite_12520</name>
</gene>
<accession>A0A512M6I9</accession>
<dbReference type="Proteomes" id="UP000321577">
    <property type="component" value="Unassembled WGS sequence"/>
</dbReference>
<organism evidence="1 2">
    <name type="scientific">Brevifollis gellanilyticus</name>
    <dbReference type="NCBI Taxonomy" id="748831"/>
    <lineage>
        <taxon>Bacteria</taxon>
        <taxon>Pseudomonadati</taxon>
        <taxon>Verrucomicrobiota</taxon>
        <taxon>Verrucomicrobiia</taxon>
        <taxon>Verrucomicrobiales</taxon>
        <taxon>Verrucomicrobiaceae</taxon>
    </lineage>
</organism>
<dbReference type="AlphaFoldDB" id="A0A512M6I9"/>
<keyword evidence="2" id="KW-1185">Reference proteome</keyword>
<protein>
    <submittedName>
        <fullName evidence="1">Uncharacterized protein</fullName>
    </submittedName>
</protein>
<evidence type="ECO:0000313" key="1">
    <source>
        <dbReference type="EMBL" id="GEP41961.1"/>
    </source>
</evidence>
<evidence type="ECO:0000313" key="2">
    <source>
        <dbReference type="Proteomes" id="UP000321577"/>
    </source>
</evidence>
<dbReference type="EMBL" id="BKAG01000006">
    <property type="protein sequence ID" value="GEP41961.1"/>
    <property type="molecule type" value="Genomic_DNA"/>
</dbReference>
<proteinExistence type="predicted"/>
<sequence length="84" mass="8983">MVSVLRRVAMGIVGLPDHVLKVNVSKAGALKVDGRIMVRVLGLADLVMVGAMTSVREMAGIVRLDGLMIRSGKKADAWCICLFC</sequence>
<name>A0A512M6I9_9BACT</name>